<dbReference type="Proteomes" id="UP000599085">
    <property type="component" value="Unassembled WGS sequence"/>
</dbReference>
<dbReference type="EMBL" id="JADAQV010000001">
    <property type="protein sequence ID" value="MBE1722896.1"/>
    <property type="molecule type" value="Genomic_DNA"/>
</dbReference>
<keyword evidence="3" id="KW-1185">Reference proteome</keyword>
<gene>
    <name evidence="2" type="ORF">IGM82_00490</name>
</gene>
<protein>
    <recommendedName>
        <fullName evidence="1">LA2681-like HEPN domain-containing protein</fullName>
    </recommendedName>
</protein>
<evidence type="ECO:0000313" key="3">
    <source>
        <dbReference type="Proteomes" id="UP000599085"/>
    </source>
</evidence>
<name>A0ABR9MND9_9PROT</name>
<proteinExistence type="predicted"/>
<sequence length="507" mass="58109">MKIHEIEYRLQKLLNTNPREAIREVKKLKLTVKDSIDYFDLEYVKACILVNAGSLIGERNVIEEGLRVFQTCHEKRPNPGTAYNLANGICAMVGTPPHDEGWLDHQERTRHDRNKIRQYFWSAADGGKFHNKLRSVALTNLGNQFSASFRYGDAQDAWFFALRADLKNGVAACCAARNLFYLYQQGMGSDATLEQIRRLSRIVRLNKERLTEYTSQKEADNILNFVNQWDEPLSQPSSESLYVQWVKDERLALAPVLEAVNSTSETLDWLCLPGIVVPVGEGQPIIFSMFNMLKSDYILARDLTWRALDRDHWADIEGFASTSDGALYGADVSALILAHRSVLDILDKISVFINRYFEIGENMKGTNFSKLWRVPKGLNGESSLKDKFKEIINSGVRALYGLVELSGDYNSGNGIFNAHKNIRNSSTHRFMILHEYLFPEFPEEERIFDEIKRYEFSQFQDEVLQALRIARSALQILVLSIKQNEDILSKNREGVCLEIDVPDFRRM</sequence>
<evidence type="ECO:0000259" key="1">
    <source>
        <dbReference type="Pfam" id="PF18733"/>
    </source>
</evidence>
<organism evidence="2 3">
    <name type="scientific">Bombella apis</name>
    <dbReference type="NCBI Taxonomy" id="1785988"/>
    <lineage>
        <taxon>Bacteria</taxon>
        <taxon>Pseudomonadati</taxon>
        <taxon>Pseudomonadota</taxon>
        <taxon>Alphaproteobacteria</taxon>
        <taxon>Acetobacterales</taxon>
        <taxon>Acetobacteraceae</taxon>
        <taxon>Bombella</taxon>
    </lineage>
</organism>
<evidence type="ECO:0000313" key="2">
    <source>
        <dbReference type="EMBL" id="MBE1722896.1"/>
    </source>
</evidence>
<accession>A0ABR9MND9</accession>
<dbReference type="RefSeq" id="WP_192848007.1">
    <property type="nucleotide sequence ID" value="NZ_JADAQV010000001.1"/>
</dbReference>
<comment type="caution">
    <text evidence="2">The sequence shown here is derived from an EMBL/GenBank/DDBJ whole genome shotgun (WGS) entry which is preliminary data.</text>
</comment>
<dbReference type="InterPro" id="IPR040826">
    <property type="entry name" value="HEPN_LA2681"/>
</dbReference>
<dbReference type="Pfam" id="PF18733">
    <property type="entry name" value="HEPN_LA2681"/>
    <property type="match status" value="1"/>
</dbReference>
<reference evidence="2 3" key="1">
    <citation type="submission" date="2020-09" db="EMBL/GenBank/DDBJ databases">
        <title>Bombella mellium and Bombella favum sp. nov., two novel species isolated from honey of Apis mellifera.</title>
        <authorList>
            <person name="Hilgarth M."/>
            <person name="Redwitz J."/>
            <person name="Ehrmann M.A."/>
            <person name="Vogel R.F."/>
            <person name="Jakob F."/>
        </authorList>
    </citation>
    <scope>NUCLEOTIDE SEQUENCE [LARGE SCALE GENOMIC DNA]</scope>
    <source>
        <strain evidence="2 3">MRM1</strain>
    </source>
</reference>
<feature type="domain" description="LA2681-like HEPN" evidence="1">
    <location>
        <begin position="281"/>
        <end position="483"/>
    </location>
</feature>